<organism evidence="2 4">
    <name type="scientific">Cucumis melo var. makuwa</name>
    <name type="common">Oriental melon</name>
    <dbReference type="NCBI Taxonomy" id="1194695"/>
    <lineage>
        <taxon>Eukaryota</taxon>
        <taxon>Viridiplantae</taxon>
        <taxon>Streptophyta</taxon>
        <taxon>Embryophyta</taxon>
        <taxon>Tracheophyta</taxon>
        <taxon>Spermatophyta</taxon>
        <taxon>Magnoliopsida</taxon>
        <taxon>eudicotyledons</taxon>
        <taxon>Gunneridae</taxon>
        <taxon>Pentapetalae</taxon>
        <taxon>rosids</taxon>
        <taxon>fabids</taxon>
        <taxon>Cucurbitales</taxon>
        <taxon>Cucurbitaceae</taxon>
        <taxon>Benincaseae</taxon>
        <taxon>Cucumis</taxon>
    </lineage>
</organism>
<dbReference type="STRING" id="1194695.A0A5D3DXA9"/>
<protein>
    <submittedName>
        <fullName evidence="1 2">Mitochondrial protein</fullName>
    </submittedName>
</protein>
<name>A0A5D3DXA9_CUCMM</name>
<dbReference type="PANTHER" id="PTHR11439">
    <property type="entry name" value="GAG-POL-RELATED RETROTRANSPOSON"/>
    <property type="match status" value="1"/>
</dbReference>
<sequence length="122" mass="13601">MIGSLLYLMASRLDIAYVVGICARFQSNPRTSHLTAVKRILKYVHETSDFGMLYSFDTTSTLVGYCDADCAGSPDDRKSTSRECFFLGNNLISWFSKKHNCVSLSRVEAEYISATSACTQMI</sequence>
<dbReference type="Proteomes" id="UP000321947">
    <property type="component" value="Unassembled WGS sequence"/>
</dbReference>
<comment type="caution">
    <text evidence="2">The sequence shown here is derived from an EMBL/GenBank/DDBJ whole genome shotgun (WGS) entry which is preliminary data.</text>
</comment>
<proteinExistence type="predicted"/>
<evidence type="ECO:0000313" key="1">
    <source>
        <dbReference type="EMBL" id="KAA0066732.1"/>
    </source>
</evidence>
<accession>A0A5D3DXA9</accession>
<evidence type="ECO:0000313" key="4">
    <source>
        <dbReference type="Proteomes" id="UP000321947"/>
    </source>
</evidence>
<dbReference type="OrthoDB" id="418237at2759"/>
<gene>
    <name evidence="2" type="ORF">E5676_scaffold384G00630</name>
    <name evidence="1" type="ORF">E6C27_scaffold271G00690</name>
</gene>
<evidence type="ECO:0000313" key="3">
    <source>
        <dbReference type="Proteomes" id="UP000321393"/>
    </source>
</evidence>
<dbReference type="Proteomes" id="UP000321393">
    <property type="component" value="Unassembled WGS sequence"/>
</dbReference>
<dbReference type="PANTHER" id="PTHR11439:SF486">
    <property type="entry name" value="RLK (RECEPTOR-LIKE KINASE) PROTEIN, PUTATIVE-RELATED"/>
    <property type="match status" value="1"/>
</dbReference>
<dbReference type="EMBL" id="SSTE01000806">
    <property type="protein sequence ID" value="KAA0066732.1"/>
    <property type="molecule type" value="Genomic_DNA"/>
</dbReference>
<reference evidence="3 4" key="1">
    <citation type="submission" date="2019-08" db="EMBL/GenBank/DDBJ databases">
        <title>Draft genome sequences of two oriental melons (Cucumis melo L. var makuwa).</title>
        <authorList>
            <person name="Kwon S.-Y."/>
        </authorList>
    </citation>
    <scope>NUCLEOTIDE SEQUENCE [LARGE SCALE GENOMIC DNA]</scope>
    <source>
        <strain evidence="4">cv. Chang Bougi</strain>
        <strain evidence="3">cv. SW 3</strain>
        <tissue evidence="2">Leaf</tissue>
    </source>
</reference>
<dbReference type="AlphaFoldDB" id="A0A5D3DXA9"/>
<dbReference type="EMBL" id="SSTD01002424">
    <property type="protein sequence ID" value="TYK27880.1"/>
    <property type="molecule type" value="Genomic_DNA"/>
</dbReference>
<evidence type="ECO:0000313" key="2">
    <source>
        <dbReference type="EMBL" id="TYK27880.1"/>
    </source>
</evidence>
<dbReference type="CDD" id="cd09272">
    <property type="entry name" value="RNase_HI_RT_Ty1"/>
    <property type="match status" value="1"/>
</dbReference>